<dbReference type="PANTHER" id="PTHR30332:SF17">
    <property type="entry name" value="TYPE IV PILIATION SYSTEM PROTEIN DR_0774-RELATED"/>
    <property type="match status" value="1"/>
</dbReference>
<evidence type="ECO:0000256" key="2">
    <source>
        <dbReference type="SAM" id="SignalP"/>
    </source>
</evidence>
<dbReference type="PROSITE" id="PS50914">
    <property type="entry name" value="BON"/>
    <property type="match status" value="1"/>
</dbReference>
<dbReference type="PRINTS" id="PR00811">
    <property type="entry name" value="BCTERIALGSPD"/>
</dbReference>
<evidence type="ECO:0000313" key="4">
    <source>
        <dbReference type="EMBL" id="GGD05410.1"/>
    </source>
</evidence>
<dbReference type="Proteomes" id="UP000613160">
    <property type="component" value="Unassembled WGS sequence"/>
</dbReference>
<keyword evidence="5" id="KW-1185">Reference proteome</keyword>
<feature type="domain" description="BON" evidence="3">
    <location>
        <begin position="118"/>
        <end position="189"/>
    </location>
</feature>
<reference evidence="4" key="2">
    <citation type="submission" date="2020-09" db="EMBL/GenBank/DDBJ databases">
        <authorList>
            <person name="Sun Q."/>
            <person name="Zhou Y."/>
        </authorList>
    </citation>
    <scope>NUCLEOTIDE SEQUENCE</scope>
    <source>
        <strain evidence="4">CGMCC 1.15493</strain>
    </source>
</reference>
<name>A0A917D727_9HYPH</name>
<proteinExistence type="inferred from homology"/>
<dbReference type="InterPro" id="IPR007055">
    <property type="entry name" value="BON_dom"/>
</dbReference>
<organism evidence="4 5">
    <name type="scientific">Aureimonas glaciei</name>
    <dbReference type="NCBI Taxonomy" id="1776957"/>
    <lineage>
        <taxon>Bacteria</taxon>
        <taxon>Pseudomonadati</taxon>
        <taxon>Pseudomonadota</taxon>
        <taxon>Alphaproteobacteria</taxon>
        <taxon>Hyphomicrobiales</taxon>
        <taxon>Aurantimonadaceae</taxon>
        <taxon>Aureimonas</taxon>
    </lineage>
</organism>
<evidence type="ECO:0000259" key="3">
    <source>
        <dbReference type="PROSITE" id="PS50914"/>
    </source>
</evidence>
<dbReference type="GO" id="GO:0009306">
    <property type="term" value="P:protein secretion"/>
    <property type="evidence" value="ECO:0007669"/>
    <property type="project" value="InterPro"/>
</dbReference>
<evidence type="ECO:0000313" key="5">
    <source>
        <dbReference type="Proteomes" id="UP000613160"/>
    </source>
</evidence>
<dbReference type="Pfam" id="PF00263">
    <property type="entry name" value="Secretin"/>
    <property type="match status" value="1"/>
</dbReference>
<reference evidence="4" key="1">
    <citation type="journal article" date="2014" name="Int. J. Syst. Evol. Microbiol.">
        <title>Complete genome sequence of Corynebacterium casei LMG S-19264T (=DSM 44701T), isolated from a smear-ripened cheese.</title>
        <authorList>
            <consortium name="US DOE Joint Genome Institute (JGI-PGF)"/>
            <person name="Walter F."/>
            <person name="Albersmeier A."/>
            <person name="Kalinowski J."/>
            <person name="Ruckert C."/>
        </authorList>
    </citation>
    <scope>NUCLEOTIDE SEQUENCE</scope>
    <source>
        <strain evidence="4">CGMCC 1.15493</strain>
    </source>
</reference>
<dbReference type="Pfam" id="PF13629">
    <property type="entry name" value="T2SS-T3SS_pil_N"/>
    <property type="match status" value="1"/>
</dbReference>
<evidence type="ECO:0000256" key="1">
    <source>
        <dbReference type="RuleBase" id="RU004003"/>
    </source>
</evidence>
<gene>
    <name evidence="4" type="ORF">GCM10011335_05380</name>
</gene>
<dbReference type="InterPro" id="IPR032789">
    <property type="entry name" value="T2SS-T3SS_pil_N"/>
</dbReference>
<dbReference type="EMBL" id="BMJJ01000001">
    <property type="protein sequence ID" value="GGD05410.1"/>
    <property type="molecule type" value="Genomic_DNA"/>
</dbReference>
<feature type="signal peptide" evidence="2">
    <location>
        <begin position="1"/>
        <end position="41"/>
    </location>
</feature>
<dbReference type="InterPro" id="IPR004846">
    <property type="entry name" value="T2SS/T3SS_dom"/>
</dbReference>
<sequence length="540" mass="57023">MAIKLPSHEVRSRPAARPILASLLALTTALAPLLAATPAEAASSSIVAVNRVHQSISLGLDKSKVIDLPVDAHDILVANPAVADAVTRTARRIYIFGKQVGQTNIFVFDARGREIAVLDLRIERDIAGLEGSIRKYIKDADVQVEILNDNIVLTGTVQTPQDASRAVQLANIYLTGGEATTGAYIQTATSGSGPQGGDVSQAQEDRRQSQIVNLLQIQGEDQVMLKVTVAEVQRSVIKQLGFNGTSNAVIDGISVGALGDNPFALGKAASASAIGLSGLIGNGSIDAQLNAMEQAGVMKTLAEPSLTAISGESASFKVGGEFTAPDGQQYTPGEPARQEFKGFDGSGQAIYETIPATPSSRQIESKTIDYGIGLDFTPVVLSPGRISLKVRTAVSEPTFESPFHMAGGRDGGVGSVGIRKRLADTTVELPSGGSMVIAGLVRDETRQVISGYPGISKIPILGTLFRSRDFQRYETELVIIVTPYLVRPVARKALARPDDGLNFSADGAANFLGRVNRVYGAMDTDLPPGRYHGVVGYIYK</sequence>
<dbReference type="InterPro" id="IPR050810">
    <property type="entry name" value="Bact_Secretion_Sys_Channel"/>
</dbReference>
<protein>
    <submittedName>
        <fullName evidence="4">Pilus assembly protein CpaC</fullName>
    </submittedName>
</protein>
<dbReference type="RefSeq" id="WP_188848996.1">
    <property type="nucleotide sequence ID" value="NZ_BMJJ01000001.1"/>
</dbReference>
<dbReference type="InterPro" id="IPR001775">
    <property type="entry name" value="GspD/PilQ"/>
</dbReference>
<dbReference type="GO" id="GO:0015627">
    <property type="term" value="C:type II protein secretion system complex"/>
    <property type="evidence" value="ECO:0007669"/>
    <property type="project" value="TreeGrafter"/>
</dbReference>
<dbReference type="AlphaFoldDB" id="A0A917D727"/>
<accession>A0A917D727</accession>
<keyword evidence="2" id="KW-0732">Signal</keyword>
<feature type="chain" id="PRO_5037692191" evidence="2">
    <location>
        <begin position="42"/>
        <end position="540"/>
    </location>
</feature>
<comment type="caution">
    <text evidence="4">The sequence shown here is derived from an EMBL/GenBank/DDBJ whole genome shotgun (WGS) entry which is preliminary data.</text>
</comment>
<dbReference type="Pfam" id="PF04972">
    <property type="entry name" value="BON"/>
    <property type="match status" value="1"/>
</dbReference>
<comment type="similarity">
    <text evidence="1">Belongs to the bacterial secretin family.</text>
</comment>
<dbReference type="PANTHER" id="PTHR30332">
    <property type="entry name" value="PROBABLE GENERAL SECRETION PATHWAY PROTEIN D"/>
    <property type="match status" value="1"/>
</dbReference>